<feature type="compositionally biased region" description="Polar residues" evidence="1">
    <location>
        <begin position="1"/>
        <end position="10"/>
    </location>
</feature>
<reference evidence="2" key="1">
    <citation type="journal article" date="2004" name="Nature">
        <title>Genome duplication in the teleost fish Tetraodon nigroviridis reveals the early vertebrate proto-karyotype.</title>
        <authorList>
            <person name="Jaillon O."/>
            <person name="Aury J.-M."/>
            <person name="Brunet F."/>
            <person name="Petit J.-L."/>
            <person name="Stange-Thomann N."/>
            <person name="Mauceli E."/>
            <person name="Bouneau L."/>
            <person name="Fischer C."/>
            <person name="Ozouf-Costaz C."/>
            <person name="Bernot A."/>
            <person name="Nicaud S."/>
            <person name="Jaffe D."/>
            <person name="Fisher S."/>
            <person name="Lutfalla G."/>
            <person name="Dossat C."/>
            <person name="Segurens B."/>
            <person name="Dasilva C."/>
            <person name="Salanoubat M."/>
            <person name="Levy M."/>
            <person name="Boudet N."/>
            <person name="Castellano S."/>
            <person name="Anthouard V."/>
            <person name="Jubin C."/>
            <person name="Castelli V."/>
            <person name="Katinka M."/>
            <person name="Vacherie B."/>
            <person name="Biemont C."/>
            <person name="Skalli Z."/>
            <person name="Cattolico L."/>
            <person name="Poulain J."/>
            <person name="De Berardinis V."/>
            <person name="Cruaud C."/>
            <person name="Duprat S."/>
            <person name="Brottier P."/>
            <person name="Coutanceau J.-P."/>
            <person name="Gouzy J."/>
            <person name="Parra G."/>
            <person name="Lardier G."/>
            <person name="Chapple C."/>
            <person name="McKernan K.J."/>
            <person name="McEwan P."/>
            <person name="Bosak S."/>
            <person name="Kellis M."/>
            <person name="Volff J.-N."/>
            <person name="Guigo R."/>
            <person name="Zody M.C."/>
            <person name="Mesirov J."/>
            <person name="Lindblad-Toh K."/>
            <person name="Birren B."/>
            <person name="Nusbaum C."/>
            <person name="Kahn D."/>
            <person name="Robinson-Rechavi M."/>
            <person name="Laudet V."/>
            <person name="Schachter V."/>
            <person name="Quetier F."/>
            <person name="Saurin W."/>
            <person name="Scarpelli C."/>
            <person name="Wincker P."/>
            <person name="Lander E.S."/>
            <person name="Weissenbach J."/>
            <person name="Roest Crollius H."/>
        </authorList>
    </citation>
    <scope>NUCLEOTIDE SEQUENCE [LARGE SCALE GENOMIC DNA]</scope>
</reference>
<comment type="caution">
    <text evidence="2">The sequence shown here is derived from an EMBL/GenBank/DDBJ whole genome shotgun (WGS) entry which is preliminary data.</text>
</comment>
<dbReference type="KEGG" id="tng:GSTEN00002694G001"/>
<name>Q4TDP3_TETNG</name>
<feature type="non-terminal residue" evidence="2">
    <location>
        <position position="1"/>
    </location>
</feature>
<organism evidence="2">
    <name type="scientific">Tetraodon nigroviridis</name>
    <name type="common">Spotted green pufferfish</name>
    <name type="synonym">Chelonodon nigroviridis</name>
    <dbReference type="NCBI Taxonomy" id="99883"/>
    <lineage>
        <taxon>Eukaryota</taxon>
        <taxon>Metazoa</taxon>
        <taxon>Chordata</taxon>
        <taxon>Craniata</taxon>
        <taxon>Vertebrata</taxon>
        <taxon>Euteleostomi</taxon>
        <taxon>Actinopterygii</taxon>
        <taxon>Neopterygii</taxon>
        <taxon>Teleostei</taxon>
        <taxon>Neoteleostei</taxon>
        <taxon>Acanthomorphata</taxon>
        <taxon>Eupercaria</taxon>
        <taxon>Tetraodontiformes</taxon>
        <taxon>Tetradontoidea</taxon>
        <taxon>Tetraodontidae</taxon>
        <taxon>Tetraodon</taxon>
    </lineage>
</organism>
<sequence length="86" mass="9074">LRSGAHQQQWAVPGDGVRQQHPGGLFPGGLVQQVLDSAFQEGDAVRDAGASAAASKLDAFCSPAEELLVLKNQAFQVQTELSEQSQ</sequence>
<accession>Q4TDP3</accession>
<feature type="region of interest" description="Disordered" evidence="1">
    <location>
        <begin position="1"/>
        <end position="24"/>
    </location>
</feature>
<protein>
    <submittedName>
        <fullName evidence="2">(spotted green pufferfish) hypothetical protein</fullName>
    </submittedName>
</protein>
<evidence type="ECO:0000313" key="2">
    <source>
        <dbReference type="EMBL" id="CAF88989.1"/>
    </source>
</evidence>
<gene>
    <name evidence="2" type="ORF">GSTENG00002694001</name>
</gene>
<dbReference type="AlphaFoldDB" id="Q4TDP3"/>
<dbReference type="EMBL" id="CAAE01006134">
    <property type="protein sequence ID" value="CAF88989.1"/>
    <property type="molecule type" value="Genomic_DNA"/>
</dbReference>
<reference evidence="2" key="2">
    <citation type="submission" date="2004-02" db="EMBL/GenBank/DDBJ databases">
        <authorList>
            <consortium name="Genoscope"/>
            <consortium name="Whitehead Institute Centre for Genome Research"/>
        </authorList>
    </citation>
    <scope>NUCLEOTIDE SEQUENCE</scope>
</reference>
<proteinExistence type="predicted"/>
<evidence type="ECO:0000256" key="1">
    <source>
        <dbReference type="SAM" id="MobiDB-lite"/>
    </source>
</evidence>